<feature type="region of interest" description="Disordered" evidence="1">
    <location>
        <begin position="42"/>
        <end position="69"/>
    </location>
</feature>
<gene>
    <name evidence="2" type="ORF">CITCOLO1_LOCUS9748</name>
</gene>
<name>A0ABP0YBM4_9ROSI</name>
<sequence length="162" mass="18467">MLLVEKALRIDAPDEDRNKKNIMNSRLLSFNLQLGIIAENDQCQQRSSSPSETSIPNPSPMKSTTESAYVKKNPDAYEVRSGTCPIGTPAFTNLLNQVTSIKMDRHNFLLCQNIALPIFGATNLDSSLELERQGPWWRFIQANLLELWKWHILSQPKQELQQ</sequence>
<protein>
    <submittedName>
        <fullName evidence="2">Uncharacterized protein</fullName>
    </submittedName>
</protein>
<evidence type="ECO:0000256" key="1">
    <source>
        <dbReference type="SAM" id="MobiDB-lite"/>
    </source>
</evidence>
<feature type="compositionally biased region" description="Polar residues" evidence="1">
    <location>
        <begin position="42"/>
        <end position="67"/>
    </location>
</feature>
<dbReference type="Proteomes" id="UP001642487">
    <property type="component" value="Chromosome 3"/>
</dbReference>
<evidence type="ECO:0000313" key="3">
    <source>
        <dbReference type="Proteomes" id="UP001642487"/>
    </source>
</evidence>
<reference evidence="2 3" key="1">
    <citation type="submission" date="2024-03" db="EMBL/GenBank/DDBJ databases">
        <authorList>
            <person name="Gkanogiannis A."/>
            <person name="Becerra Lopez-Lavalle L."/>
        </authorList>
    </citation>
    <scope>NUCLEOTIDE SEQUENCE [LARGE SCALE GENOMIC DNA]</scope>
</reference>
<dbReference type="EMBL" id="OZ021737">
    <property type="protein sequence ID" value="CAK9317799.1"/>
    <property type="molecule type" value="Genomic_DNA"/>
</dbReference>
<accession>A0ABP0YBM4</accession>
<evidence type="ECO:0000313" key="2">
    <source>
        <dbReference type="EMBL" id="CAK9317799.1"/>
    </source>
</evidence>
<proteinExistence type="predicted"/>
<organism evidence="2 3">
    <name type="scientific">Citrullus colocynthis</name>
    <name type="common">colocynth</name>
    <dbReference type="NCBI Taxonomy" id="252529"/>
    <lineage>
        <taxon>Eukaryota</taxon>
        <taxon>Viridiplantae</taxon>
        <taxon>Streptophyta</taxon>
        <taxon>Embryophyta</taxon>
        <taxon>Tracheophyta</taxon>
        <taxon>Spermatophyta</taxon>
        <taxon>Magnoliopsida</taxon>
        <taxon>eudicotyledons</taxon>
        <taxon>Gunneridae</taxon>
        <taxon>Pentapetalae</taxon>
        <taxon>rosids</taxon>
        <taxon>fabids</taxon>
        <taxon>Cucurbitales</taxon>
        <taxon>Cucurbitaceae</taxon>
        <taxon>Benincaseae</taxon>
        <taxon>Citrullus</taxon>
    </lineage>
</organism>
<keyword evidence="3" id="KW-1185">Reference proteome</keyword>